<dbReference type="STRING" id="561176.SAMN04488561_0509"/>
<dbReference type="InterPro" id="IPR019734">
    <property type="entry name" value="TPR_rpt"/>
</dbReference>
<dbReference type="PRINTS" id="PR00364">
    <property type="entry name" value="DISEASERSIST"/>
</dbReference>
<dbReference type="InterPro" id="IPR036388">
    <property type="entry name" value="WH-like_DNA-bd_sf"/>
</dbReference>
<dbReference type="SMART" id="SM00862">
    <property type="entry name" value="Trans_reg_C"/>
    <property type="match status" value="1"/>
</dbReference>
<keyword evidence="3 6" id="KW-0238">DNA-binding</keyword>
<dbReference type="InterPro" id="IPR027417">
    <property type="entry name" value="P-loop_NTPase"/>
</dbReference>
<dbReference type="Proteomes" id="UP000181980">
    <property type="component" value="Unassembled WGS sequence"/>
</dbReference>
<organism evidence="8 9">
    <name type="scientific">Jiangella alba</name>
    <dbReference type="NCBI Taxonomy" id="561176"/>
    <lineage>
        <taxon>Bacteria</taxon>
        <taxon>Bacillati</taxon>
        <taxon>Actinomycetota</taxon>
        <taxon>Actinomycetes</taxon>
        <taxon>Jiangellales</taxon>
        <taxon>Jiangellaceae</taxon>
        <taxon>Jiangella</taxon>
    </lineage>
</organism>
<dbReference type="GO" id="GO:0043531">
    <property type="term" value="F:ADP binding"/>
    <property type="evidence" value="ECO:0007669"/>
    <property type="project" value="InterPro"/>
</dbReference>
<evidence type="ECO:0000259" key="7">
    <source>
        <dbReference type="PROSITE" id="PS51755"/>
    </source>
</evidence>
<dbReference type="Gene3D" id="1.25.40.10">
    <property type="entry name" value="Tetratricopeptide repeat domain"/>
    <property type="match status" value="2"/>
</dbReference>
<dbReference type="GO" id="GO:0003677">
    <property type="term" value="F:DNA binding"/>
    <property type="evidence" value="ECO:0007669"/>
    <property type="project" value="UniProtKB-UniRule"/>
</dbReference>
<evidence type="ECO:0000313" key="8">
    <source>
        <dbReference type="EMBL" id="SED81990.1"/>
    </source>
</evidence>
<dbReference type="SMART" id="SM00028">
    <property type="entry name" value="TPR"/>
    <property type="match status" value="2"/>
</dbReference>
<gene>
    <name evidence="8" type="ORF">SAMN04488561_0509</name>
</gene>
<accession>A0A1H5DTE5</accession>
<evidence type="ECO:0000256" key="6">
    <source>
        <dbReference type="PROSITE-ProRule" id="PRU01091"/>
    </source>
</evidence>
<keyword evidence="9" id="KW-1185">Reference proteome</keyword>
<evidence type="ECO:0000256" key="4">
    <source>
        <dbReference type="ARBA" id="ARBA00023163"/>
    </source>
</evidence>
<dbReference type="InterPro" id="IPR011990">
    <property type="entry name" value="TPR-like_helical_dom_sf"/>
</dbReference>
<dbReference type="GO" id="GO:0000160">
    <property type="term" value="P:phosphorelay signal transduction system"/>
    <property type="evidence" value="ECO:0007669"/>
    <property type="project" value="InterPro"/>
</dbReference>
<reference evidence="9" key="1">
    <citation type="submission" date="2016-10" db="EMBL/GenBank/DDBJ databases">
        <authorList>
            <person name="Varghese N."/>
            <person name="Submissions S."/>
        </authorList>
    </citation>
    <scope>NUCLEOTIDE SEQUENCE [LARGE SCALE GENOMIC DNA]</scope>
    <source>
        <strain evidence="9">DSM 45237</strain>
    </source>
</reference>
<evidence type="ECO:0000256" key="1">
    <source>
        <dbReference type="ARBA" id="ARBA00005820"/>
    </source>
</evidence>
<dbReference type="EMBL" id="FNUC01000002">
    <property type="protein sequence ID" value="SED81990.1"/>
    <property type="molecule type" value="Genomic_DNA"/>
</dbReference>
<dbReference type="PROSITE" id="PS51755">
    <property type="entry name" value="OMPR_PHOB"/>
    <property type="match status" value="1"/>
</dbReference>
<dbReference type="SUPFAM" id="SSF48452">
    <property type="entry name" value="TPR-like"/>
    <property type="match status" value="2"/>
</dbReference>
<feature type="domain" description="OmpR/PhoB-type" evidence="7">
    <location>
        <begin position="1"/>
        <end position="84"/>
    </location>
</feature>
<protein>
    <submittedName>
        <fullName evidence="8">DNA-binding transcriptional activator of the SARP family</fullName>
    </submittedName>
</protein>
<dbReference type="PANTHER" id="PTHR35807">
    <property type="entry name" value="TRANSCRIPTIONAL REGULATOR REDD-RELATED"/>
    <property type="match status" value="1"/>
</dbReference>
<feature type="DNA-binding region" description="OmpR/PhoB-type" evidence="6">
    <location>
        <begin position="1"/>
        <end position="84"/>
    </location>
</feature>
<dbReference type="CDD" id="cd15831">
    <property type="entry name" value="BTAD"/>
    <property type="match status" value="1"/>
</dbReference>
<evidence type="ECO:0000313" key="9">
    <source>
        <dbReference type="Proteomes" id="UP000181980"/>
    </source>
</evidence>
<keyword evidence="2" id="KW-0805">Transcription regulation</keyword>
<dbReference type="PROSITE" id="PS50005">
    <property type="entry name" value="TPR"/>
    <property type="match status" value="1"/>
</dbReference>
<dbReference type="Pfam" id="PF13424">
    <property type="entry name" value="TPR_12"/>
    <property type="match status" value="1"/>
</dbReference>
<keyword evidence="4" id="KW-0804">Transcription</keyword>
<dbReference type="PANTHER" id="PTHR35807:SF1">
    <property type="entry name" value="TRANSCRIPTIONAL REGULATOR REDD"/>
    <property type="match status" value="1"/>
</dbReference>
<dbReference type="Gene3D" id="3.40.50.300">
    <property type="entry name" value="P-loop containing nucleotide triphosphate hydrolases"/>
    <property type="match status" value="1"/>
</dbReference>
<evidence type="ECO:0000256" key="3">
    <source>
        <dbReference type="ARBA" id="ARBA00023125"/>
    </source>
</evidence>
<dbReference type="Pfam" id="PF00486">
    <property type="entry name" value="Trans_reg_C"/>
    <property type="match status" value="1"/>
</dbReference>
<evidence type="ECO:0000256" key="5">
    <source>
        <dbReference type="PROSITE-ProRule" id="PRU00339"/>
    </source>
</evidence>
<name>A0A1H5DTE5_9ACTN</name>
<dbReference type="InterPro" id="IPR005158">
    <property type="entry name" value="BTAD"/>
</dbReference>
<dbReference type="Gene3D" id="1.10.10.10">
    <property type="entry name" value="Winged helix-like DNA-binding domain superfamily/Winged helix DNA-binding domain"/>
    <property type="match status" value="1"/>
</dbReference>
<dbReference type="InterPro" id="IPR016032">
    <property type="entry name" value="Sig_transdc_resp-reg_C-effctor"/>
</dbReference>
<comment type="similarity">
    <text evidence="1">Belongs to the AfsR/DnrI/RedD regulatory family.</text>
</comment>
<dbReference type="SMART" id="SM01043">
    <property type="entry name" value="BTAD"/>
    <property type="match status" value="1"/>
</dbReference>
<sequence length="925" mass="98214">MFGVLGPLSIAPGPVTSAKQRLLLATLLCHRNTRVSVDRLIEELWGAEPPSSARTNLQGYVHYLRRQLGAELILHRHEGYELVVEEAASDDQLFEEAAGRGESALADGDAEAALELFGDALAYWRGPDAYAGVADTATIRTEADRLGERRRAVVEHRIDTLLRLGRPGEAAADARAVVARDPLRQRPWAQVMLALHRSGRTAEALATYGRARSVMIAEAGLEPGPELRDLQAAILGGDPVEVTGGAARAPVPEELPPLDPAFTARVQELDQLSTWLRPAGGARVIAISGPGGIGKSALAVRAAYACTDDFPDGRLYLDLHGATPGAVPVPPGDAVVRLLRGLGVREREIPDDPGRSAALLRTMLAGRRALLVLDNAAAAEQVRPLLPGSGSPAAVIITSRRPLAVLHARQLPLGTLSPAESLTVLAELAGTGRIGADRTAAAAIAEACGGLPLALRIAGARLVSRADWTLTELRSRLADQHRRLDELQHDDLAVRSSCLVSVRSLPPGPARVFALLGLVEADVTVAMAAALSGLPADDARAALDHLVDVQLVRPGGDGRCSVHDLVRLVAAEQAGRLLEPGDTDAALRRLLHHYLGTARRAARLVGAWPESRYTAGVTETACWPPADLDTAEAAAAWVRAESRAVLAVARRGLDLDDGPALVAGLSVALAHPLGGAGRIRDSIELGRLVLDGADGRLAPVLAAQVRRDVNEGLGVLGSSEIVSERLRALQAARELSDPEEEGQALLAVAGAMGRHGRPADAIDYARQAVDRLTATGDPDLPALAWSVLGHCLRLDGRFQEAEEALERALSLRPGRRVHAIALGRLAEVLRDAGRPHDALGLLEQAIVLFGADEQRSDEALAGWIAGDLLERLGRPDEARARWSGSADVLVGIGLLDRVEATELMRQPRPEMPRVLRQLRPREARQ</sequence>
<dbReference type="GO" id="GO:0006355">
    <property type="term" value="P:regulation of DNA-templated transcription"/>
    <property type="evidence" value="ECO:0007669"/>
    <property type="project" value="InterPro"/>
</dbReference>
<dbReference type="SUPFAM" id="SSF52540">
    <property type="entry name" value="P-loop containing nucleoside triphosphate hydrolases"/>
    <property type="match status" value="1"/>
</dbReference>
<evidence type="ECO:0000256" key="2">
    <source>
        <dbReference type="ARBA" id="ARBA00023015"/>
    </source>
</evidence>
<dbReference type="SUPFAM" id="SSF46894">
    <property type="entry name" value="C-terminal effector domain of the bipartite response regulators"/>
    <property type="match status" value="1"/>
</dbReference>
<keyword evidence="5" id="KW-0802">TPR repeat</keyword>
<dbReference type="Pfam" id="PF03704">
    <property type="entry name" value="BTAD"/>
    <property type="match status" value="1"/>
</dbReference>
<feature type="repeat" description="TPR" evidence="5">
    <location>
        <begin position="782"/>
        <end position="815"/>
    </location>
</feature>
<dbReference type="AlphaFoldDB" id="A0A1H5DTE5"/>
<dbReference type="InterPro" id="IPR051677">
    <property type="entry name" value="AfsR-DnrI-RedD_regulator"/>
</dbReference>
<proteinExistence type="inferred from homology"/>
<dbReference type="InterPro" id="IPR001867">
    <property type="entry name" value="OmpR/PhoB-type_DNA-bd"/>
</dbReference>